<evidence type="ECO:0000259" key="4">
    <source>
        <dbReference type="Pfam" id="PF08241"/>
    </source>
</evidence>
<reference evidence="5" key="3">
    <citation type="submission" date="2017-05" db="EMBL/GenBank/DDBJ databases">
        <authorList>
            <person name="Munson-Mcgee J.H."/>
        </authorList>
    </citation>
    <scope>NUCLEOTIDE SEQUENCE</scope>
    <source>
        <strain evidence="5">SCGC AB-777_F03</strain>
    </source>
</reference>
<name>A0A2T9WMG1_NANST</name>
<comment type="similarity">
    <text evidence="1">Belongs to the methyltransferase superfamily.</text>
</comment>
<accession>A0A2T9WMG1</accession>
<keyword evidence="2 6" id="KW-0489">Methyltransferase</keyword>
<keyword evidence="3 6" id="KW-0808">Transferase</keyword>
<proteinExistence type="inferred from homology"/>
<dbReference type="EMBL" id="QEFP02000004">
    <property type="protein sequence ID" value="MCC5446965.1"/>
    <property type="molecule type" value="Genomic_DNA"/>
</dbReference>
<comment type="caution">
    <text evidence="6">The sequence shown here is derived from an EMBL/GenBank/DDBJ whole genome shotgun (WGS) entry which is preliminary data.</text>
</comment>
<evidence type="ECO:0000313" key="6">
    <source>
        <dbReference type="EMBL" id="PVU69009.1"/>
    </source>
</evidence>
<evidence type="ECO:0000256" key="1">
    <source>
        <dbReference type="ARBA" id="ARBA00008361"/>
    </source>
</evidence>
<dbReference type="InterPro" id="IPR013216">
    <property type="entry name" value="Methyltransf_11"/>
</dbReference>
<dbReference type="RefSeq" id="WP_228615194.1">
    <property type="nucleotide sequence ID" value="NZ_QEFP02000004.1"/>
</dbReference>
<dbReference type="EMBL" id="QEFP01000001">
    <property type="protein sequence ID" value="PVU69009.1"/>
    <property type="molecule type" value="Genomic_DNA"/>
</dbReference>
<dbReference type="Gene3D" id="3.40.50.150">
    <property type="entry name" value="Vaccinia Virus protein VP39"/>
    <property type="match status" value="1"/>
</dbReference>
<dbReference type="PANTHER" id="PTHR44942">
    <property type="entry name" value="METHYLTRANSF_11 DOMAIN-CONTAINING PROTEIN"/>
    <property type="match status" value="1"/>
</dbReference>
<dbReference type="InterPro" id="IPR029063">
    <property type="entry name" value="SAM-dependent_MTases_sf"/>
</dbReference>
<evidence type="ECO:0000256" key="3">
    <source>
        <dbReference type="ARBA" id="ARBA00022679"/>
    </source>
</evidence>
<evidence type="ECO:0000313" key="5">
    <source>
        <dbReference type="EMBL" id="MCC5446965.1"/>
    </source>
</evidence>
<dbReference type="Proteomes" id="UP000245509">
    <property type="component" value="Unassembled WGS sequence"/>
</dbReference>
<protein>
    <submittedName>
        <fullName evidence="6">Class I SAM-dependent methyltransferase</fullName>
    </submittedName>
</protein>
<dbReference type="SUPFAM" id="SSF53335">
    <property type="entry name" value="S-adenosyl-L-methionine-dependent methyltransferases"/>
    <property type="match status" value="1"/>
</dbReference>
<dbReference type="Pfam" id="PF08241">
    <property type="entry name" value="Methyltransf_11"/>
    <property type="match status" value="1"/>
</dbReference>
<reference evidence="6" key="2">
    <citation type="submission" date="2017-05" db="EMBL/GenBank/DDBJ databases">
        <authorList>
            <person name="Song R."/>
            <person name="Chenine A.L."/>
            <person name="Ruprecht R.M."/>
        </authorList>
    </citation>
    <scope>NUCLEOTIDE SEQUENCE</scope>
    <source>
        <strain evidence="6">SCGC AB-777_F03</strain>
    </source>
</reference>
<organism evidence="6">
    <name type="scientific">Nanobsidianus stetteri</name>
    <dbReference type="NCBI Taxonomy" id="1294122"/>
    <lineage>
        <taxon>Archaea</taxon>
        <taxon>Nanobdellota</taxon>
        <taxon>Candidatus Nanoarchaeia</taxon>
        <taxon>Nanoarchaeales</taxon>
        <taxon>Nanopusillaceae</taxon>
        <taxon>Candidatus Nanobsidianus</taxon>
    </lineage>
</organism>
<sequence length="160" mass="17544">MAELVLNYLPQGGVAADLGCGAGRFCKVLLNKASKVYCVDINDYAINMAKENIKDERAIFLNEDASSTSIPNSSVDLVIMVNAFHDMENKNKVALEVSRILKPGGLVLIIESKPGLASYGPPPWLRMSPDDVIKYFNNPQFKVEGIKDLGDFNAILIKKI</sequence>
<dbReference type="AlphaFoldDB" id="A0A2T9WMG1"/>
<dbReference type="GO" id="GO:0008757">
    <property type="term" value="F:S-adenosylmethionine-dependent methyltransferase activity"/>
    <property type="evidence" value="ECO:0007669"/>
    <property type="project" value="InterPro"/>
</dbReference>
<reference evidence="5" key="4">
    <citation type="submission" date="2021-11" db="EMBL/GenBank/DDBJ databases">
        <authorList>
            <person name="Munson-Mcgee J."/>
            <person name="Field E."/>
            <person name="Bateson M."/>
            <person name="Rooney C."/>
            <person name="Stepanauskas R."/>
            <person name="Young M."/>
        </authorList>
    </citation>
    <scope>NUCLEOTIDE SEQUENCE</scope>
    <source>
        <strain evidence="5">SCGC AB-777_F03</strain>
    </source>
</reference>
<dbReference type="PANTHER" id="PTHR44942:SF4">
    <property type="entry name" value="METHYLTRANSFERASE TYPE 11 DOMAIN-CONTAINING PROTEIN"/>
    <property type="match status" value="1"/>
</dbReference>
<evidence type="ECO:0000256" key="2">
    <source>
        <dbReference type="ARBA" id="ARBA00022603"/>
    </source>
</evidence>
<dbReference type="InterPro" id="IPR051052">
    <property type="entry name" value="Diverse_substrate_MTase"/>
</dbReference>
<dbReference type="GO" id="GO:0032259">
    <property type="term" value="P:methylation"/>
    <property type="evidence" value="ECO:0007669"/>
    <property type="project" value="UniProtKB-KW"/>
</dbReference>
<reference evidence="6" key="1">
    <citation type="journal article" date="2015" name="Appl. Environ. Microbiol.">
        <title>Nanoarchaeota, Their Sulfolobales Host, and Nanoarchaeota Virus Distribution across Yellowstone National Park Hot Springs.</title>
        <authorList>
            <person name="Munson-McGee J.H."/>
            <person name="Field E.K."/>
            <person name="Bateson M."/>
            <person name="Rooney C."/>
            <person name="Stepanauskas R."/>
            <person name="Young M.J."/>
        </authorList>
    </citation>
    <scope>NUCLEOTIDE SEQUENCE [LARGE SCALE GENOMIC DNA]</scope>
    <source>
        <strain evidence="6">SCGC AB-777_F03</strain>
    </source>
</reference>
<dbReference type="CDD" id="cd02440">
    <property type="entry name" value="AdoMet_MTases"/>
    <property type="match status" value="1"/>
</dbReference>
<gene>
    <name evidence="5" type="ORF">DDW03_000920</name>
    <name evidence="6" type="ORF">DDW03_00390</name>
</gene>
<feature type="domain" description="Methyltransferase type 11" evidence="4">
    <location>
        <begin position="17"/>
        <end position="109"/>
    </location>
</feature>